<dbReference type="InterPro" id="IPR052533">
    <property type="entry name" value="WalJ/YycJ-like"/>
</dbReference>
<evidence type="ECO:0000313" key="3">
    <source>
        <dbReference type="Proteomes" id="UP001357733"/>
    </source>
</evidence>
<dbReference type="Pfam" id="PF12706">
    <property type="entry name" value="Lactamase_B_2"/>
    <property type="match status" value="1"/>
</dbReference>
<dbReference type="EMBL" id="JAYKOT010000002">
    <property type="protein sequence ID" value="MEB3428894.1"/>
    <property type="molecule type" value="Genomic_DNA"/>
</dbReference>
<organism evidence="2 3">
    <name type="scientific">Citroniella saccharovorans</name>
    <dbReference type="NCBI Taxonomy" id="2053367"/>
    <lineage>
        <taxon>Bacteria</taxon>
        <taxon>Bacillati</taxon>
        <taxon>Bacillota</taxon>
        <taxon>Tissierellia</taxon>
        <taxon>Tissierellales</taxon>
        <taxon>Peptoniphilaceae</taxon>
        <taxon>Citroniella</taxon>
    </lineage>
</organism>
<evidence type="ECO:0000259" key="1">
    <source>
        <dbReference type="Pfam" id="PF12706"/>
    </source>
</evidence>
<reference evidence="2 3" key="1">
    <citation type="submission" date="2024-01" db="EMBL/GenBank/DDBJ databases">
        <title>Complete genome sequence of Citroniella saccharovorans strain M6.X9, isolated from human fecal sample.</title>
        <authorList>
            <person name="Cheng G."/>
            <person name="Westerholm M."/>
            <person name="Schnurer A."/>
        </authorList>
    </citation>
    <scope>NUCLEOTIDE SEQUENCE [LARGE SCALE GENOMIC DNA]</scope>
    <source>
        <strain evidence="2 3">DSM 29873</strain>
    </source>
</reference>
<dbReference type="InterPro" id="IPR036866">
    <property type="entry name" value="RibonucZ/Hydroxyglut_hydro"/>
</dbReference>
<dbReference type="InterPro" id="IPR001279">
    <property type="entry name" value="Metallo-B-lactamas"/>
</dbReference>
<sequence length="204" mass="23881">MRYKIISSGSSGNCVIVDDMMFDVGVPYGSIKKELYKIKYILITHTHSDHIKVSTVKKIKKEFPRIKWIGNWDIVTKVKLDYMVGDSTELKFKDRIIQSFPCVHDVPCHGYTVRKDGKSLIYATDTCSLELAPKVKYDYLFLESNHDEKKIGAIQDVSKKLYGYDAYKGAMRHLSTQQSKAFYYMYRKDKESLWIELHKSERFY</sequence>
<dbReference type="AlphaFoldDB" id="A0AAW9MWJ4"/>
<dbReference type="SUPFAM" id="SSF56281">
    <property type="entry name" value="Metallo-hydrolase/oxidoreductase"/>
    <property type="match status" value="1"/>
</dbReference>
<dbReference type="PANTHER" id="PTHR47619">
    <property type="entry name" value="METALLO-HYDROLASE YYCJ-RELATED"/>
    <property type="match status" value="1"/>
</dbReference>
<proteinExistence type="predicted"/>
<gene>
    <name evidence="2" type="ORF">VLK81_02455</name>
</gene>
<keyword evidence="3" id="KW-1185">Reference proteome</keyword>
<dbReference type="Proteomes" id="UP001357733">
    <property type="component" value="Unassembled WGS sequence"/>
</dbReference>
<feature type="domain" description="Metallo-beta-lactamase" evidence="1">
    <location>
        <begin position="31"/>
        <end position="130"/>
    </location>
</feature>
<accession>A0AAW9MWJ4</accession>
<dbReference type="Gene3D" id="3.60.15.10">
    <property type="entry name" value="Ribonuclease Z/Hydroxyacylglutathione hydrolase-like"/>
    <property type="match status" value="1"/>
</dbReference>
<dbReference type="PANTHER" id="PTHR47619:SF1">
    <property type="entry name" value="EXODEOXYRIBONUCLEASE WALJ"/>
    <property type="match status" value="1"/>
</dbReference>
<evidence type="ECO:0000313" key="2">
    <source>
        <dbReference type="EMBL" id="MEB3428894.1"/>
    </source>
</evidence>
<protein>
    <submittedName>
        <fullName evidence="2">MBL fold metallo-hydrolase</fullName>
    </submittedName>
</protein>
<comment type="caution">
    <text evidence="2">The sequence shown here is derived from an EMBL/GenBank/DDBJ whole genome shotgun (WGS) entry which is preliminary data.</text>
</comment>
<name>A0AAW9MWJ4_9FIRM</name>
<dbReference type="RefSeq" id="WP_324618966.1">
    <property type="nucleotide sequence ID" value="NZ_JAYKOT010000002.1"/>
</dbReference>